<evidence type="ECO:0000256" key="11">
    <source>
        <dbReference type="ARBA" id="ARBA00048679"/>
    </source>
</evidence>
<evidence type="ECO:0000256" key="7">
    <source>
        <dbReference type="ARBA" id="ARBA00022840"/>
    </source>
</evidence>
<keyword evidence="4" id="KW-0808">Transferase</keyword>
<comment type="catalytic activity">
    <reaction evidence="11">
        <text>L-seryl-[protein] + ATP = O-phospho-L-seryl-[protein] + ADP + H(+)</text>
        <dbReference type="Rhea" id="RHEA:17989"/>
        <dbReference type="Rhea" id="RHEA-COMP:9863"/>
        <dbReference type="Rhea" id="RHEA-COMP:11604"/>
        <dbReference type="ChEBI" id="CHEBI:15378"/>
        <dbReference type="ChEBI" id="CHEBI:29999"/>
        <dbReference type="ChEBI" id="CHEBI:30616"/>
        <dbReference type="ChEBI" id="CHEBI:83421"/>
        <dbReference type="ChEBI" id="CHEBI:456216"/>
        <dbReference type="EC" id="2.7.11.1"/>
    </reaction>
</comment>
<name>A0AAV6KG51_9ERIC</name>
<keyword evidence="9" id="KW-0325">Glycoprotein</keyword>
<gene>
    <name evidence="14" type="ORF">RHGRI_009807</name>
</gene>
<proteinExistence type="predicted"/>
<dbReference type="EMBL" id="JACTNZ010000004">
    <property type="protein sequence ID" value="KAG5551511.1"/>
    <property type="molecule type" value="Genomic_DNA"/>
</dbReference>
<keyword evidence="6" id="KW-0547">Nucleotide-binding</keyword>
<keyword evidence="12" id="KW-0472">Membrane</keyword>
<feature type="transmembrane region" description="Helical" evidence="12">
    <location>
        <begin position="76"/>
        <end position="101"/>
    </location>
</feature>
<reference evidence="14" key="1">
    <citation type="submission" date="2020-08" db="EMBL/GenBank/DDBJ databases">
        <title>Plant Genome Project.</title>
        <authorList>
            <person name="Zhang R.-G."/>
        </authorList>
    </citation>
    <scope>NUCLEOTIDE SEQUENCE</scope>
    <source>
        <strain evidence="14">WSP0</strain>
        <tissue evidence="14">Leaf</tissue>
    </source>
</reference>
<evidence type="ECO:0000313" key="15">
    <source>
        <dbReference type="Proteomes" id="UP000823749"/>
    </source>
</evidence>
<dbReference type="Proteomes" id="UP000823749">
    <property type="component" value="Chromosome 4"/>
</dbReference>
<dbReference type="PANTHER" id="PTHR48006:SF81">
    <property type="entry name" value="PROTEIN KINASE DOMAIN-CONTAINING PROTEIN"/>
    <property type="match status" value="1"/>
</dbReference>
<keyword evidence="5" id="KW-0732">Signal</keyword>
<feature type="transmembrane region" description="Helical" evidence="12">
    <location>
        <begin position="304"/>
        <end position="321"/>
    </location>
</feature>
<keyword evidence="3" id="KW-0597">Phosphoprotein</keyword>
<dbReference type="GO" id="GO:0004674">
    <property type="term" value="F:protein serine/threonine kinase activity"/>
    <property type="evidence" value="ECO:0007669"/>
    <property type="project" value="UniProtKB-EC"/>
</dbReference>
<keyword evidence="7" id="KW-0067">ATP-binding</keyword>
<accession>A0AAV6KG51</accession>
<dbReference type="Gene3D" id="2.60.120.430">
    <property type="entry name" value="Galactose-binding lectin"/>
    <property type="match status" value="1"/>
</dbReference>
<dbReference type="InterPro" id="IPR051824">
    <property type="entry name" value="LRR_Rcpt-Like_S/T_Kinase"/>
</dbReference>
<dbReference type="InterPro" id="IPR021720">
    <property type="entry name" value="Malectin_dom"/>
</dbReference>
<comment type="catalytic activity">
    <reaction evidence="10">
        <text>L-threonyl-[protein] + ATP = O-phospho-L-threonyl-[protein] + ADP + H(+)</text>
        <dbReference type="Rhea" id="RHEA:46608"/>
        <dbReference type="Rhea" id="RHEA-COMP:11060"/>
        <dbReference type="Rhea" id="RHEA-COMP:11605"/>
        <dbReference type="ChEBI" id="CHEBI:15378"/>
        <dbReference type="ChEBI" id="CHEBI:30013"/>
        <dbReference type="ChEBI" id="CHEBI:30616"/>
        <dbReference type="ChEBI" id="CHEBI:61977"/>
        <dbReference type="ChEBI" id="CHEBI:456216"/>
        <dbReference type="EC" id="2.7.11.1"/>
    </reaction>
</comment>
<dbReference type="AlphaFoldDB" id="A0AAV6KG51"/>
<dbReference type="EC" id="2.7.11.1" evidence="2"/>
<dbReference type="Pfam" id="PF11721">
    <property type="entry name" value="Malectin"/>
    <property type="match status" value="1"/>
</dbReference>
<evidence type="ECO:0000256" key="12">
    <source>
        <dbReference type="SAM" id="Phobius"/>
    </source>
</evidence>
<sequence>MVENEFNIVEAAGGIGKGIIEKYAANVTDGTLEIRFYWAGKGTTGFPVKGVYGPLISAISVHNLAYRPPPEHTKGISAGAVVGIVATTAFVIILLLGILWWRGFLTRKDTMDQDLKGLDLQTGSFTLRQIKAATNNFDEANKIGEGGFGSVYIQGILQDALVLKQKGNMMGLVDPKLGSDFNKIEVTGMINVALMCTNVSPTVRPAMSSVVSMLEGRTVPETSSVPDPDAANEQMKLNGMMIELQKILETDTSEGQIHLDPTLLLLRLLVISTPTLLLLRLLVISTPSTGTPKFWKTGILDKCRILTLLVFMFSFSFYNLIDRF</sequence>
<evidence type="ECO:0000256" key="8">
    <source>
        <dbReference type="ARBA" id="ARBA00023170"/>
    </source>
</evidence>
<evidence type="ECO:0000256" key="4">
    <source>
        <dbReference type="ARBA" id="ARBA00022679"/>
    </source>
</evidence>
<comment type="subcellular location">
    <subcellularLocation>
        <location evidence="1">Membrane</location>
        <topology evidence="1">Single-pass type I membrane protein</topology>
    </subcellularLocation>
</comment>
<organism evidence="14 15">
    <name type="scientific">Rhododendron griersonianum</name>
    <dbReference type="NCBI Taxonomy" id="479676"/>
    <lineage>
        <taxon>Eukaryota</taxon>
        <taxon>Viridiplantae</taxon>
        <taxon>Streptophyta</taxon>
        <taxon>Embryophyta</taxon>
        <taxon>Tracheophyta</taxon>
        <taxon>Spermatophyta</taxon>
        <taxon>Magnoliopsida</taxon>
        <taxon>eudicotyledons</taxon>
        <taxon>Gunneridae</taxon>
        <taxon>Pentapetalae</taxon>
        <taxon>asterids</taxon>
        <taxon>Ericales</taxon>
        <taxon>Ericaceae</taxon>
        <taxon>Ericoideae</taxon>
        <taxon>Rhodoreae</taxon>
        <taxon>Rhododendron</taxon>
    </lineage>
</organism>
<evidence type="ECO:0000256" key="2">
    <source>
        <dbReference type="ARBA" id="ARBA00012513"/>
    </source>
</evidence>
<keyword evidence="8" id="KW-0675">Receptor</keyword>
<evidence type="ECO:0000256" key="10">
    <source>
        <dbReference type="ARBA" id="ARBA00047899"/>
    </source>
</evidence>
<dbReference type="GO" id="GO:0005524">
    <property type="term" value="F:ATP binding"/>
    <property type="evidence" value="ECO:0007669"/>
    <property type="project" value="UniProtKB-KW"/>
</dbReference>
<dbReference type="GO" id="GO:0016020">
    <property type="term" value="C:membrane"/>
    <property type="evidence" value="ECO:0007669"/>
    <property type="project" value="UniProtKB-SubCell"/>
</dbReference>
<dbReference type="Gene3D" id="3.30.200.20">
    <property type="entry name" value="Phosphorylase Kinase, domain 1"/>
    <property type="match status" value="1"/>
</dbReference>
<keyword evidence="15" id="KW-1185">Reference proteome</keyword>
<feature type="domain" description="Malectin" evidence="13">
    <location>
        <begin position="1"/>
        <end position="59"/>
    </location>
</feature>
<evidence type="ECO:0000256" key="9">
    <source>
        <dbReference type="ARBA" id="ARBA00023180"/>
    </source>
</evidence>
<protein>
    <recommendedName>
        <fullName evidence="2">non-specific serine/threonine protein kinase</fullName>
        <ecNumber evidence="2">2.7.11.1</ecNumber>
    </recommendedName>
</protein>
<evidence type="ECO:0000256" key="6">
    <source>
        <dbReference type="ARBA" id="ARBA00022741"/>
    </source>
</evidence>
<feature type="transmembrane region" description="Helical" evidence="12">
    <location>
        <begin position="264"/>
        <end position="284"/>
    </location>
</feature>
<keyword evidence="12" id="KW-0812">Transmembrane</keyword>
<evidence type="ECO:0000259" key="13">
    <source>
        <dbReference type="Pfam" id="PF11721"/>
    </source>
</evidence>
<comment type="caution">
    <text evidence="14">The sequence shown here is derived from an EMBL/GenBank/DDBJ whole genome shotgun (WGS) entry which is preliminary data.</text>
</comment>
<evidence type="ECO:0000256" key="5">
    <source>
        <dbReference type="ARBA" id="ARBA00022729"/>
    </source>
</evidence>
<dbReference type="PANTHER" id="PTHR48006">
    <property type="entry name" value="LEUCINE-RICH REPEAT-CONTAINING PROTEIN DDB_G0281931-RELATED"/>
    <property type="match status" value="1"/>
</dbReference>
<evidence type="ECO:0000256" key="1">
    <source>
        <dbReference type="ARBA" id="ARBA00004479"/>
    </source>
</evidence>
<keyword evidence="12" id="KW-1133">Transmembrane helix</keyword>
<evidence type="ECO:0000313" key="14">
    <source>
        <dbReference type="EMBL" id="KAG5551511.1"/>
    </source>
</evidence>
<evidence type="ECO:0000256" key="3">
    <source>
        <dbReference type="ARBA" id="ARBA00022553"/>
    </source>
</evidence>